<accession>A0A9D2AQK3</accession>
<evidence type="ECO:0000256" key="1">
    <source>
        <dbReference type="ARBA" id="ARBA00007594"/>
    </source>
</evidence>
<dbReference type="GO" id="GO:0022625">
    <property type="term" value="C:cytosolic large ribosomal subunit"/>
    <property type="evidence" value="ECO:0007669"/>
    <property type="project" value="TreeGrafter"/>
</dbReference>
<evidence type="ECO:0000256" key="4">
    <source>
        <dbReference type="ARBA" id="ARBA00023274"/>
    </source>
</evidence>
<evidence type="ECO:0000313" key="7">
    <source>
        <dbReference type="EMBL" id="HIX46627.1"/>
    </source>
</evidence>
<evidence type="ECO:0000259" key="6">
    <source>
        <dbReference type="Pfam" id="PF00327"/>
    </source>
</evidence>
<name>A0A9D2AQK3_9FIRM</name>
<feature type="domain" description="Large ribosomal subunit protein uL30-like ferredoxin-like fold" evidence="6">
    <location>
        <begin position="4"/>
        <end position="54"/>
    </location>
</feature>
<dbReference type="InterPro" id="IPR036919">
    <property type="entry name" value="Ribo_uL30_ferredoxin-like_sf"/>
</dbReference>
<dbReference type="HAMAP" id="MF_01371_B">
    <property type="entry name" value="Ribosomal_uL30_B"/>
    <property type="match status" value="1"/>
</dbReference>
<reference evidence="7" key="2">
    <citation type="submission" date="2021-04" db="EMBL/GenBank/DDBJ databases">
        <authorList>
            <person name="Gilroy R."/>
        </authorList>
    </citation>
    <scope>NUCLEOTIDE SEQUENCE</scope>
    <source>
        <strain evidence="7">26628</strain>
    </source>
</reference>
<keyword evidence="4 5" id="KW-0687">Ribonucleoprotein</keyword>
<dbReference type="GO" id="GO:0006412">
    <property type="term" value="P:translation"/>
    <property type="evidence" value="ECO:0007669"/>
    <property type="project" value="UniProtKB-UniRule"/>
</dbReference>
<dbReference type="EMBL" id="DXFD01000049">
    <property type="protein sequence ID" value="HIX46627.1"/>
    <property type="molecule type" value="Genomic_DNA"/>
</dbReference>
<dbReference type="PANTHER" id="PTHR15892">
    <property type="entry name" value="MITOCHONDRIAL RIBOSOMAL PROTEIN L30"/>
    <property type="match status" value="1"/>
</dbReference>
<comment type="similarity">
    <text evidence="1 5">Belongs to the universal ribosomal protein uL30 family.</text>
</comment>
<protein>
    <recommendedName>
        <fullName evidence="5">Large ribosomal subunit protein uL30</fullName>
    </recommendedName>
</protein>
<dbReference type="Gene3D" id="3.30.1390.20">
    <property type="entry name" value="Ribosomal protein L30, ferredoxin-like fold domain"/>
    <property type="match status" value="1"/>
</dbReference>
<sequence>MAQIKVTLVKSTIGSTETQKATVAALGLKKIRSFRIHEDTASVRGQIKKVSHLVQVENV</sequence>
<evidence type="ECO:0000256" key="2">
    <source>
        <dbReference type="ARBA" id="ARBA00011838"/>
    </source>
</evidence>
<dbReference type="PANTHER" id="PTHR15892:SF2">
    <property type="entry name" value="LARGE RIBOSOMAL SUBUNIT PROTEIN UL30M"/>
    <property type="match status" value="1"/>
</dbReference>
<dbReference type="InterPro" id="IPR005996">
    <property type="entry name" value="Ribosomal_uL30_bac-type"/>
</dbReference>
<dbReference type="SUPFAM" id="SSF55129">
    <property type="entry name" value="Ribosomal protein L30p/L7e"/>
    <property type="match status" value="1"/>
</dbReference>
<gene>
    <name evidence="5 7" type="primary">rpmD</name>
    <name evidence="7" type="ORF">H9737_02940</name>
</gene>
<comment type="subunit">
    <text evidence="2 5">Part of the 50S ribosomal subunit.</text>
</comment>
<dbReference type="GO" id="GO:0003735">
    <property type="term" value="F:structural constituent of ribosome"/>
    <property type="evidence" value="ECO:0007669"/>
    <property type="project" value="InterPro"/>
</dbReference>
<dbReference type="PIRSF" id="PIRSF002211">
    <property type="entry name" value="Ribosomal_L30_bac-type"/>
    <property type="match status" value="1"/>
</dbReference>
<dbReference type="CDD" id="cd01658">
    <property type="entry name" value="Ribosomal_L30"/>
    <property type="match status" value="1"/>
</dbReference>
<dbReference type="AlphaFoldDB" id="A0A9D2AQK3"/>
<dbReference type="NCBIfam" id="TIGR01308">
    <property type="entry name" value="rpmD_bact"/>
    <property type="match status" value="1"/>
</dbReference>
<dbReference type="Pfam" id="PF00327">
    <property type="entry name" value="Ribosomal_L30"/>
    <property type="match status" value="1"/>
</dbReference>
<dbReference type="InterPro" id="IPR016082">
    <property type="entry name" value="Ribosomal_uL30_ferredoxin-like"/>
</dbReference>
<proteinExistence type="inferred from homology"/>
<evidence type="ECO:0000256" key="5">
    <source>
        <dbReference type="HAMAP-Rule" id="MF_01371"/>
    </source>
</evidence>
<dbReference type="Proteomes" id="UP000824249">
    <property type="component" value="Unassembled WGS sequence"/>
</dbReference>
<dbReference type="FunFam" id="3.30.1390.20:FF:000001">
    <property type="entry name" value="50S ribosomal protein L30"/>
    <property type="match status" value="1"/>
</dbReference>
<evidence type="ECO:0000256" key="3">
    <source>
        <dbReference type="ARBA" id="ARBA00022980"/>
    </source>
</evidence>
<comment type="caution">
    <text evidence="7">The sequence shown here is derived from an EMBL/GenBank/DDBJ whole genome shotgun (WGS) entry which is preliminary data.</text>
</comment>
<evidence type="ECO:0000313" key="8">
    <source>
        <dbReference type="Proteomes" id="UP000824249"/>
    </source>
</evidence>
<keyword evidence="3 5" id="KW-0689">Ribosomal protein</keyword>
<reference evidence="7" key="1">
    <citation type="journal article" date="2021" name="PeerJ">
        <title>Extensive microbial diversity within the chicken gut microbiome revealed by metagenomics and culture.</title>
        <authorList>
            <person name="Gilroy R."/>
            <person name="Ravi A."/>
            <person name="Getino M."/>
            <person name="Pursley I."/>
            <person name="Horton D.L."/>
            <person name="Alikhan N.F."/>
            <person name="Baker D."/>
            <person name="Gharbi K."/>
            <person name="Hall N."/>
            <person name="Watson M."/>
            <person name="Adriaenssens E.M."/>
            <person name="Foster-Nyarko E."/>
            <person name="Jarju S."/>
            <person name="Secka A."/>
            <person name="Antonio M."/>
            <person name="Oren A."/>
            <person name="Chaudhuri R.R."/>
            <person name="La Ragione R."/>
            <person name="Hildebrand F."/>
            <person name="Pallen M.J."/>
        </authorList>
    </citation>
    <scope>NUCLEOTIDE SEQUENCE</scope>
    <source>
        <strain evidence="7">26628</strain>
    </source>
</reference>
<organism evidence="7 8">
    <name type="scientific">Candidatus Borkfalkia faecigallinarum</name>
    <dbReference type="NCBI Taxonomy" id="2838509"/>
    <lineage>
        <taxon>Bacteria</taxon>
        <taxon>Bacillati</taxon>
        <taxon>Bacillota</taxon>
        <taxon>Clostridia</taxon>
        <taxon>Christensenellales</taxon>
        <taxon>Christensenellaceae</taxon>
        <taxon>Candidatus Borkfalkia</taxon>
    </lineage>
</organism>